<dbReference type="CDD" id="cd03469">
    <property type="entry name" value="Rieske_RO_Alpha_N"/>
    <property type="match status" value="1"/>
</dbReference>
<gene>
    <name evidence="10" type="ORF">A6035_13805</name>
    <name evidence="11" type="ORF">A6035_14020</name>
</gene>
<keyword evidence="6" id="KW-0411">Iron-sulfur</keyword>
<evidence type="ECO:0000256" key="7">
    <source>
        <dbReference type="ARBA" id="ARBA00023027"/>
    </source>
</evidence>
<evidence type="ECO:0000313" key="12">
    <source>
        <dbReference type="Proteomes" id="UP000244928"/>
    </source>
</evidence>
<dbReference type="InterPro" id="IPR015881">
    <property type="entry name" value="ARHD_Rieske_2Fe_2S"/>
</dbReference>
<dbReference type="InterPro" id="IPR017941">
    <property type="entry name" value="Rieske_2Fe-2S"/>
</dbReference>
<evidence type="ECO:0000313" key="11">
    <source>
        <dbReference type="EMBL" id="AWH93105.1"/>
    </source>
</evidence>
<keyword evidence="2" id="KW-0001">2Fe-2S</keyword>
<dbReference type="EMBL" id="CP015449">
    <property type="protein sequence ID" value="AWH93065.1"/>
    <property type="molecule type" value="Genomic_DNA"/>
</dbReference>
<evidence type="ECO:0000256" key="2">
    <source>
        <dbReference type="ARBA" id="ARBA00022714"/>
    </source>
</evidence>
<evidence type="ECO:0000256" key="4">
    <source>
        <dbReference type="ARBA" id="ARBA00023002"/>
    </source>
</evidence>
<dbReference type="Pfam" id="PF00848">
    <property type="entry name" value="Ring_hydroxyl_A"/>
    <property type="match status" value="1"/>
</dbReference>
<name>A0A2S1RA21_9ACTN</name>
<evidence type="ECO:0000313" key="10">
    <source>
        <dbReference type="EMBL" id="AWH93065.1"/>
    </source>
</evidence>
<dbReference type="PROSITE" id="PS00570">
    <property type="entry name" value="RING_HYDROXYL_ALPHA"/>
    <property type="match status" value="1"/>
</dbReference>
<dbReference type="PROSITE" id="PS51296">
    <property type="entry name" value="RIESKE"/>
    <property type="match status" value="1"/>
</dbReference>
<dbReference type="AlphaFoldDB" id="A0A2S1RA21"/>
<dbReference type="PRINTS" id="PR00090">
    <property type="entry name" value="RNGDIOXGNASE"/>
</dbReference>
<dbReference type="PANTHER" id="PTHR43756">
    <property type="entry name" value="CHOLINE MONOOXYGENASE, CHLOROPLASTIC"/>
    <property type="match status" value="1"/>
</dbReference>
<dbReference type="InterPro" id="IPR001663">
    <property type="entry name" value="Rng_hydr_dOase-A"/>
</dbReference>
<dbReference type="Gene3D" id="2.102.10.10">
    <property type="entry name" value="Rieske [2Fe-2S] iron-sulphur domain"/>
    <property type="match status" value="1"/>
</dbReference>
<dbReference type="RefSeq" id="WP_108848352.1">
    <property type="nucleotide sequence ID" value="NZ_CP015449.1"/>
</dbReference>
<dbReference type="EMBL" id="CP015449">
    <property type="protein sequence ID" value="AWH93105.1"/>
    <property type="molecule type" value="Genomic_DNA"/>
</dbReference>
<dbReference type="Gene3D" id="3.90.380.10">
    <property type="entry name" value="Naphthalene 1,2-dioxygenase Alpha Subunit, Chain A, domain 1"/>
    <property type="match status" value="1"/>
</dbReference>
<dbReference type="SUPFAM" id="SSF55961">
    <property type="entry name" value="Bet v1-like"/>
    <property type="match status" value="1"/>
</dbReference>
<dbReference type="PANTHER" id="PTHR43756:SF5">
    <property type="entry name" value="CHOLINE MONOOXYGENASE, CHLOROPLASTIC"/>
    <property type="match status" value="1"/>
</dbReference>
<dbReference type="GO" id="GO:0016705">
    <property type="term" value="F:oxidoreductase activity, acting on paired donors, with incorporation or reduction of molecular oxygen"/>
    <property type="evidence" value="ECO:0007669"/>
    <property type="project" value="UniProtKB-ARBA"/>
</dbReference>
<evidence type="ECO:0000256" key="3">
    <source>
        <dbReference type="ARBA" id="ARBA00022723"/>
    </source>
</evidence>
<dbReference type="KEGG" id="dlu:A6035_14020"/>
<dbReference type="KEGG" id="dlu:A6035_13805"/>
<keyword evidence="4" id="KW-0560">Oxidoreductase</keyword>
<reference evidence="11 12" key="1">
    <citation type="submission" date="2016-04" db="EMBL/GenBank/DDBJ databases">
        <title>Complete genome sequence of Dietzia lutea YIM 80766T, a strain isolated from desert soil in Egypt.</title>
        <authorList>
            <person name="Zhao J."/>
            <person name="Hu B."/>
            <person name="Geng S."/>
            <person name="Nie Y."/>
            <person name="Tang Y."/>
        </authorList>
    </citation>
    <scope>NUCLEOTIDE SEQUENCE [LARGE SCALE GENOMIC DNA]</scope>
    <source>
        <strain evidence="11 12">YIM 80766</strain>
    </source>
</reference>
<dbReference type="GO" id="GO:0005506">
    <property type="term" value="F:iron ion binding"/>
    <property type="evidence" value="ECO:0007669"/>
    <property type="project" value="InterPro"/>
</dbReference>
<dbReference type="CDD" id="cd08882">
    <property type="entry name" value="RHO_alpha_C_MupW-like"/>
    <property type="match status" value="1"/>
</dbReference>
<comment type="cofactor">
    <cofactor evidence="1">
        <name>Fe cation</name>
        <dbReference type="ChEBI" id="CHEBI:24875"/>
    </cofactor>
</comment>
<evidence type="ECO:0000256" key="8">
    <source>
        <dbReference type="SAM" id="MobiDB-lite"/>
    </source>
</evidence>
<dbReference type="InterPro" id="IPR015879">
    <property type="entry name" value="Ring_hydroxy_dOase_asu_C_dom"/>
</dbReference>
<dbReference type="InterPro" id="IPR036922">
    <property type="entry name" value="Rieske_2Fe-2S_sf"/>
</dbReference>
<keyword evidence="7" id="KW-0520">NAD</keyword>
<protein>
    <recommendedName>
        <fullName evidence="9">Rieske domain-containing protein</fullName>
    </recommendedName>
</protein>
<evidence type="ECO:0000256" key="5">
    <source>
        <dbReference type="ARBA" id="ARBA00023004"/>
    </source>
</evidence>
<sequence length="468" mass="53657">MSIDQEQLNEIHSNVHANRIEFPQELQFPEELGITAQDTKIPTERYTSPDVLSEEFEKVWMATWQLACREEEVANVGDYHEYVIGRQSYLIVRGEDGVLRAFQNTCRHRGKLIRTGSGNSDELRCGYHYWCWGLDGSLKDIPNKQWFPGADEDDLDLGEILCDVFGGFVFLNPDPHGPTLVDYLGPIVEQLTPYHLENLRATMHTVVELPCNWKVVLEAFIETYHVQGIHPQIMPYIDDFNTKFQVMGDHTRMIVPFGVPSMRLEHIDQAEVYEQYHTVAGKVATRDKKTPPPPPQKLTFPPEHFDDNGEWIGPGTVRDHLIEETRKRGKILGHDYSGLVEAQLVDDYHYHIFPSMAFNLHAGAMLLFRARPHATDPDRCWFDIYTLRVPDLNEPMPEPAPTEHLSIDTTSFGLVLDQDFDNIGEVQQGLHGRAVTEVTVGASEIRIINFYRTLLRYAQKDPSMTKKM</sequence>
<evidence type="ECO:0000259" key="9">
    <source>
        <dbReference type="PROSITE" id="PS51296"/>
    </source>
</evidence>
<dbReference type="GO" id="GO:0051537">
    <property type="term" value="F:2 iron, 2 sulfur cluster binding"/>
    <property type="evidence" value="ECO:0007669"/>
    <property type="project" value="UniProtKB-KW"/>
</dbReference>
<keyword evidence="3" id="KW-0479">Metal-binding</keyword>
<evidence type="ECO:0000256" key="6">
    <source>
        <dbReference type="ARBA" id="ARBA00023014"/>
    </source>
</evidence>
<feature type="region of interest" description="Disordered" evidence="8">
    <location>
        <begin position="284"/>
        <end position="305"/>
    </location>
</feature>
<dbReference type="Proteomes" id="UP000244928">
    <property type="component" value="Chromosome"/>
</dbReference>
<organism evidence="11 12">
    <name type="scientific">Dietzia lutea</name>
    <dbReference type="NCBI Taxonomy" id="546160"/>
    <lineage>
        <taxon>Bacteria</taxon>
        <taxon>Bacillati</taxon>
        <taxon>Actinomycetota</taxon>
        <taxon>Actinomycetes</taxon>
        <taxon>Mycobacteriales</taxon>
        <taxon>Dietziaceae</taxon>
        <taxon>Dietzia</taxon>
    </lineage>
</organism>
<keyword evidence="12" id="KW-1185">Reference proteome</keyword>
<dbReference type="SUPFAM" id="SSF50022">
    <property type="entry name" value="ISP domain"/>
    <property type="match status" value="1"/>
</dbReference>
<keyword evidence="5" id="KW-0408">Iron</keyword>
<feature type="domain" description="Rieske" evidence="9">
    <location>
        <begin position="64"/>
        <end position="171"/>
    </location>
</feature>
<accession>A0A2S1RA21</accession>
<dbReference type="OrthoDB" id="5243643at2"/>
<dbReference type="Pfam" id="PF00355">
    <property type="entry name" value="Rieske"/>
    <property type="match status" value="1"/>
</dbReference>
<dbReference type="GO" id="GO:0004497">
    <property type="term" value="F:monooxygenase activity"/>
    <property type="evidence" value="ECO:0007669"/>
    <property type="project" value="UniProtKB-ARBA"/>
</dbReference>
<evidence type="ECO:0000256" key="1">
    <source>
        <dbReference type="ARBA" id="ARBA00001962"/>
    </source>
</evidence>
<proteinExistence type="predicted"/>